<feature type="compositionally biased region" description="Polar residues" evidence="1">
    <location>
        <begin position="487"/>
        <end position="503"/>
    </location>
</feature>
<feature type="compositionally biased region" description="Polar residues" evidence="1">
    <location>
        <begin position="396"/>
        <end position="409"/>
    </location>
</feature>
<feature type="compositionally biased region" description="Low complexity" evidence="1">
    <location>
        <begin position="557"/>
        <end position="566"/>
    </location>
</feature>
<reference evidence="2 3" key="1">
    <citation type="submission" date="2013-07" db="EMBL/GenBank/DDBJ databases">
        <title>The Genome Sequence of Cryptococcus heveanensis BCC8398.</title>
        <authorList>
            <consortium name="The Broad Institute Genome Sequencing Platform"/>
            <person name="Cuomo C."/>
            <person name="Litvintseva A."/>
            <person name="Chen Y."/>
            <person name="Heitman J."/>
            <person name="Sun S."/>
            <person name="Springer D."/>
            <person name="Dromer F."/>
            <person name="Young S.K."/>
            <person name="Zeng Q."/>
            <person name="Gargeya S."/>
            <person name="Fitzgerald M."/>
            <person name="Abouelleil A."/>
            <person name="Alvarado L."/>
            <person name="Berlin A.M."/>
            <person name="Chapman S.B."/>
            <person name="Dewar J."/>
            <person name="Goldberg J."/>
            <person name="Griggs A."/>
            <person name="Gujja S."/>
            <person name="Hansen M."/>
            <person name="Howarth C."/>
            <person name="Imamovic A."/>
            <person name="Larimer J."/>
            <person name="McCowan C."/>
            <person name="Murphy C."/>
            <person name="Pearson M."/>
            <person name="Priest M."/>
            <person name="Roberts A."/>
            <person name="Saif S."/>
            <person name="Shea T."/>
            <person name="Sykes S."/>
            <person name="Wortman J."/>
            <person name="Nusbaum C."/>
            <person name="Birren B."/>
        </authorList>
    </citation>
    <scope>NUCLEOTIDE SEQUENCE [LARGE SCALE GENOMIC DNA]</scope>
    <source>
        <strain evidence="2 3">BCC8398</strain>
    </source>
</reference>
<feature type="region of interest" description="Disordered" evidence="1">
    <location>
        <begin position="82"/>
        <end position="143"/>
    </location>
</feature>
<feature type="region of interest" description="Disordered" evidence="1">
    <location>
        <begin position="218"/>
        <end position="245"/>
    </location>
</feature>
<dbReference type="Proteomes" id="UP000092666">
    <property type="component" value="Unassembled WGS sequence"/>
</dbReference>
<sequence length="668" mass="68348">MPSLADALETLKTQSEQLAYLSTLNSDSPGRFVQAYLHLPPAYYRHGYGYGYDYKGVGEKEGNVLNLIRDASDSERRLFKFVGEDNQNPPPASAASTSAGKLGRASGANGQKGINGSAGGGGGGGNKRVEKRDGGLITPLKDLRRGKLSGNAAAGQGHGGAGTGRDEAEIVLRTALKLVDDYHSMPRARAKIANLLDAHHISARRLAELEDLIAEVSRPGDDKHASESAGDTAAADGAQPDKPKLTPDEAIKAEEAALRALEASLIPLRRTAQSSSSTSASPPPPSSSKMAQSPLPPTTPLGQRTPARGMGDSQAARTPGAGAKEMPHVTNSLVNATPRRIDRFSPLKLLGTPRAPIGTSGLRNEGGGIGDDAAPFATPGSGPALGSSVIGRASVNAGSAGTSESTATPAPSAGPVDPVSADAEDETVRFAPLEQSPASPPSLAPPIDASLSTSASQAAPTTPDRGGVASTEEVTPRAIGFTDTRSEALSSSTRGQQGQTGPANNGLEGVNVKSTAVKAGVAKIWSSLPDMMRQGVQDGPVEPDVTSTVLPSPPSPSNASSHSSISGTTAAQQPPKPITPETILFAHLFLYLLKSYSAATSDATIGINGNGGGEVDMNELKESLGLLAKEKGFEGAGGLGTKMIYAAVGKRVIKIERGKGGSRVRFAD</sequence>
<evidence type="ECO:0000313" key="2">
    <source>
        <dbReference type="EMBL" id="OCF32763.1"/>
    </source>
</evidence>
<feature type="compositionally biased region" description="Gly residues" evidence="1">
    <location>
        <begin position="116"/>
        <end position="126"/>
    </location>
</feature>
<reference evidence="3" key="2">
    <citation type="submission" date="2013-12" db="EMBL/GenBank/DDBJ databases">
        <title>Evolution of pathogenesis and genome organization in the Tremellales.</title>
        <authorList>
            <person name="Cuomo C."/>
            <person name="Litvintseva A."/>
            <person name="Heitman J."/>
            <person name="Chen Y."/>
            <person name="Sun S."/>
            <person name="Springer D."/>
            <person name="Dromer F."/>
            <person name="Young S."/>
            <person name="Zeng Q."/>
            <person name="Chapman S."/>
            <person name="Gujja S."/>
            <person name="Saif S."/>
            <person name="Birren B."/>
        </authorList>
    </citation>
    <scope>NUCLEOTIDE SEQUENCE [LARGE SCALE GENOMIC DNA]</scope>
    <source>
        <strain evidence="3">BCC8398</strain>
    </source>
</reference>
<evidence type="ECO:0000256" key="1">
    <source>
        <dbReference type="SAM" id="MobiDB-lite"/>
    </source>
</evidence>
<dbReference type="EMBL" id="KV700129">
    <property type="protein sequence ID" value="OCF32763.1"/>
    <property type="molecule type" value="Genomic_DNA"/>
</dbReference>
<gene>
    <name evidence="2" type="ORF">I316_05685</name>
</gene>
<dbReference type="STRING" id="1296120.A0A1B9GP31"/>
<proteinExistence type="predicted"/>
<feature type="region of interest" description="Disordered" evidence="1">
    <location>
        <begin position="533"/>
        <end position="576"/>
    </location>
</feature>
<dbReference type="OrthoDB" id="3262547at2759"/>
<dbReference type="AlphaFoldDB" id="A0A1B9GP31"/>
<accession>A0A1B9GP31</accession>
<organism evidence="2 3">
    <name type="scientific">Kwoniella heveanensis BCC8398</name>
    <dbReference type="NCBI Taxonomy" id="1296120"/>
    <lineage>
        <taxon>Eukaryota</taxon>
        <taxon>Fungi</taxon>
        <taxon>Dikarya</taxon>
        <taxon>Basidiomycota</taxon>
        <taxon>Agaricomycotina</taxon>
        <taxon>Tremellomycetes</taxon>
        <taxon>Tremellales</taxon>
        <taxon>Cryptococcaceae</taxon>
        <taxon>Kwoniella</taxon>
    </lineage>
</organism>
<protein>
    <submittedName>
        <fullName evidence="2">Uncharacterized protein</fullName>
    </submittedName>
</protein>
<keyword evidence="3" id="KW-1185">Reference proteome</keyword>
<feature type="region of interest" description="Disordered" evidence="1">
    <location>
        <begin position="268"/>
        <end position="509"/>
    </location>
</feature>
<name>A0A1B9GP31_9TREE</name>
<evidence type="ECO:0000313" key="3">
    <source>
        <dbReference type="Proteomes" id="UP000092666"/>
    </source>
</evidence>